<feature type="region of interest" description="Disordered" evidence="2">
    <location>
        <begin position="393"/>
        <end position="604"/>
    </location>
</feature>
<evidence type="ECO:0000313" key="3">
    <source>
        <dbReference type="EMBL" id="KAF4652245.1"/>
    </source>
</evidence>
<accession>A0A7J6KY36</accession>
<reference evidence="3 4" key="1">
    <citation type="submission" date="2020-04" db="EMBL/GenBank/DDBJ databases">
        <title>Perkinsus olseni comparative genomics.</title>
        <authorList>
            <person name="Bogema D.R."/>
        </authorList>
    </citation>
    <scope>NUCLEOTIDE SEQUENCE [LARGE SCALE GENOMIC DNA]</scope>
    <source>
        <strain evidence="3">ATCC PRA-31</strain>
    </source>
</reference>
<evidence type="ECO:0000313" key="4">
    <source>
        <dbReference type="Proteomes" id="UP000572268"/>
    </source>
</evidence>
<protein>
    <submittedName>
        <fullName evidence="3">Uncharacterized protein</fullName>
    </submittedName>
</protein>
<evidence type="ECO:0000256" key="2">
    <source>
        <dbReference type="SAM" id="MobiDB-lite"/>
    </source>
</evidence>
<feature type="region of interest" description="Disordered" evidence="2">
    <location>
        <begin position="359"/>
        <end position="378"/>
    </location>
</feature>
<organism evidence="3 4">
    <name type="scientific">Perkinsus olseni</name>
    <name type="common">Perkinsus atlanticus</name>
    <dbReference type="NCBI Taxonomy" id="32597"/>
    <lineage>
        <taxon>Eukaryota</taxon>
        <taxon>Sar</taxon>
        <taxon>Alveolata</taxon>
        <taxon>Perkinsozoa</taxon>
        <taxon>Perkinsea</taxon>
        <taxon>Perkinsida</taxon>
        <taxon>Perkinsidae</taxon>
        <taxon>Perkinsus</taxon>
    </lineage>
</organism>
<dbReference type="EMBL" id="JABANN010000938">
    <property type="protein sequence ID" value="KAF4652245.1"/>
    <property type="molecule type" value="Genomic_DNA"/>
</dbReference>
<feature type="non-terminal residue" evidence="3">
    <location>
        <position position="1049"/>
    </location>
</feature>
<dbReference type="Proteomes" id="UP000572268">
    <property type="component" value="Unassembled WGS sequence"/>
</dbReference>
<dbReference type="AlphaFoldDB" id="A0A7J6KY36"/>
<proteinExistence type="predicted"/>
<comment type="caution">
    <text evidence="3">The sequence shown here is derived from an EMBL/GenBank/DDBJ whole genome shotgun (WGS) entry which is preliminary data.</text>
</comment>
<sequence length="1049" mass="115807">AKGAVTCGGDGMISLPSRARILASDQRLRKMRCQTMVKLRLSSTEEEVMIRQHERNERIKRMMAVRHGEIVRSKRMLARMKLDRDLKSKQNKQRNIIHHINSRKEELKALLQAKEDIKATLNQGQRDATVIAAVASSHNTRPSRDEKLIWQRYQDALDTLHQERAYLEEEDDKVMTRILNARYKANKLSSSYKPKDTLLLPTSDDIFMAINDDKKRGAWVSQDLLTQYAETAYHMYQPHEDNGEVGGQSVKDDYSRKRKQATIPHNWDGIVADRGREALMKERERIRCEEAQRDMELRHFIMERKANADKVVARIPTVGKAGKGNKKGGHKQEATTAAAAAAGVAVGTPKEDAIISPLPEEQASTEQEGQAGNEDKGYAVLGTKGDVQEVARHVSQEEGGSEDLDQPEGSTPLEEKGQGPQLQEDKQGPQLQEEKGPQLQEEQGPQLQEEKGKGPQFQEKGKGPQLQEGESSLEAREGRGMNRADQQGRAEQLIDHLAPDGGIKRAAGKLDAAGVEGNAADHRTPPVGLLEYGSEDITNIPEQSAYSESIGHESLHREPTHAQGADVQQYIRVNKSPLVRRQPTSSSSSSSSPEKPRDVPSSATGAGALSLSLLSYPSEDTTDSIEQLLRHYEIPAMVEEESCVVVGDEEIVEDDWKVQLDNLKKELDEIYASCTDVSRSSTSKVADSHDASRRNEDISDTTLMLSEEESASFTSTELVAAIAEVTAGISGPYLGQASDYDEDRCLGATIAARGNIREPDGPTVTLFHFDSAPPDVLANNTSSSIPFMVHASVLSVSEGPYWSPALLPQGLTCLSHNKSITESIFPFKDSLSSLPNIFTLSNSNLSAIVLHSADVASATGMPLSRLISELAARDDVTDVRQKYGCQRLLSYTHTEKGVTILAESCTLLSPMCHIRHLQGPSQTCALTHQRRDIIGDGAHRQLYAALQGLPPSTDGSPTAVALEWLPSELFVDPDELYDNSMLGTHPLAPVDIEVPSFMNYPLPTITDRYPLPVHTRYTRPDCQKPFEVNRSSIDADRCDGYYRNEYLHQ</sequence>
<keyword evidence="1" id="KW-0175">Coiled coil</keyword>
<feature type="coiled-coil region" evidence="1">
    <location>
        <begin position="100"/>
        <end position="127"/>
    </location>
</feature>
<feature type="compositionally biased region" description="Basic and acidic residues" evidence="2">
    <location>
        <begin position="550"/>
        <end position="560"/>
    </location>
</feature>
<gene>
    <name evidence="3" type="ORF">FOL46_009827</name>
</gene>
<feature type="compositionally biased region" description="Basic and acidic residues" evidence="2">
    <location>
        <begin position="473"/>
        <end position="498"/>
    </location>
</feature>
<feature type="compositionally biased region" description="Basic and acidic residues" evidence="2">
    <location>
        <begin position="413"/>
        <end position="436"/>
    </location>
</feature>
<evidence type="ECO:0000256" key="1">
    <source>
        <dbReference type="SAM" id="Coils"/>
    </source>
</evidence>
<feature type="compositionally biased region" description="Polar residues" evidence="2">
    <location>
        <begin position="536"/>
        <end position="547"/>
    </location>
</feature>
<name>A0A7J6KY36_PEROL</name>
<feature type="compositionally biased region" description="Low complexity" evidence="2">
    <location>
        <begin position="437"/>
        <end position="447"/>
    </location>
</feature>